<proteinExistence type="predicted"/>
<feature type="domain" description="Cyclic nucleotide-binding" evidence="4">
    <location>
        <begin position="12"/>
        <end position="115"/>
    </location>
</feature>
<dbReference type="SUPFAM" id="SSF46785">
    <property type="entry name" value="Winged helix' DNA-binding domain"/>
    <property type="match status" value="1"/>
</dbReference>
<name>A0ABX2N082_9SPHN</name>
<dbReference type="Pfam" id="PF13545">
    <property type="entry name" value="HTH_Crp_2"/>
    <property type="match status" value="1"/>
</dbReference>
<dbReference type="Proteomes" id="UP000652427">
    <property type="component" value="Unassembled WGS sequence"/>
</dbReference>
<keyword evidence="3" id="KW-0804">Transcription</keyword>
<dbReference type="InterPro" id="IPR036390">
    <property type="entry name" value="WH_DNA-bd_sf"/>
</dbReference>
<dbReference type="InterPro" id="IPR050397">
    <property type="entry name" value="Env_Response_Regulators"/>
</dbReference>
<comment type="caution">
    <text evidence="6">The sequence shown here is derived from an EMBL/GenBank/DDBJ whole genome shotgun (WGS) entry which is preliminary data.</text>
</comment>
<keyword evidence="7" id="KW-1185">Reference proteome</keyword>
<dbReference type="CDD" id="cd00038">
    <property type="entry name" value="CAP_ED"/>
    <property type="match status" value="1"/>
</dbReference>
<dbReference type="SUPFAM" id="SSF51206">
    <property type="entry name" value="cAMP-binding domain-like"/>
    <property type="match status" value="1"/>
</dbReference>
<keyword evidence="1" id="KW-0805">Transcription regulation</keyword>
<evidence type="ECO:0000259" key="5">
    <source>
        <dbReference type="PROSITE" id="PS51063"/>
    </source>
</evidence>
<evidence type="ECO:0000256" key="1">
    <source>
        <dbReference type="ARBA" id="ARBA00023015"/>
    </source>
</evidence>
<gene>
    <name evidence="6" type="ORF">HUO14_04215</name>
</gene>
<dbReference type="Gene3D" id="1.10.10.10">
    <property type="entry name" value="Winged helix-like DNA-binding domain superfamily/Winged helix DNA-binding domain"/>
    <property type="match status" value="1"/>
</dbReference>
<organism evidence="6 7">
    <name type="scientific">Parasphingorhabdus flavimaris</name>
    <dbReference type="NCBI Taxonomy" id="266812"/>
    <lineage>
        <taxon>Bacteria</taxon>
        <taxon>Pseudomonadati</taxon>
        <taxon>Pseudomonadota</taxon>
        <taxon>Alphaproteobacteria</taxon>
        <taxon>Sphingomonadales</taxon>
        <taxon>Sphingomonadaceae</taxon>
        <taxon>Parasphingorhabdus</taxon>
    </lineage>
</organism>
<dbReference type="InterPro" id="IPR012318">
    <property type="entry name" value="HTH_CRP"/>
</dbReference>
<evidence type="ECO:0000313" key="7">
    <source>
        <dbReference type="Proteomes" id="UP000652427"/>
    </source>
</evidence>
<sequence length="221" mass="23864">MNAPAPIAGTGFVKALPEAIRSDFLARGQVRKFAKGQIIQQRGDEAKEFWFIETGSVQVGRYGIDGRLTLFALIGAGDTFGELAFMGEFPRTVDAIAGSDCRLIRIGQSELQSLMDSDPAVIGLLLKTMALTVQESFNLIEYSRSLSVPQRLALALLQLCGDQEDGARISVTQQELADLVGVSRVSLGKAVAKLEQAGMIEPGYAWVMIRDRAGLQDMGGR</sequence>
<dbReference type="PROSITE" id="PS51063">
    <property type="entry name" value="HTH_CRP_2"/>
    <property type="match status" value="1"/>
</dbReference>
<dbReference type="EMBL" id="JABWMH010000001">
    <property type="protein sequence ID" value="NVD27114.1"/>
    <property type="molecule type" value="Genomic_DNA"/>
</dbReference>
<dbReference type="Pfam" id="PF00027">
    <property type="entry name" value="cNMP_binding"/>
    <property type="match status" value="1"/>
</dbReference>
<dbReference type="PROSITE" id="PS50042">
    <property type="entry name" value="CNMP_BINDING_3"/>
    <property type="match status" value="1"/>
</dbReference>
<reference evidence="6 7" key="1">
    <citation type="submission" date="2020-06" db="EMBL/GenBank/DDBJ databases">
        <authorList>
            <person name="Kim S.-J."/>
            <person name="Park S.-J."/>
        </authorList>
    </citation>
    <scope>NUCLEOTIDE SEQUENCE [LARGE SCALE GENOMIC DNA]</scope>
    <source>
        <strain evidence="6 7">SW-151</strain>
    </source>
</reference>
<protein>
    <submittedName>
        <fullName evidence="6">Crp/Fnr family transcriptional regulator</fullName>
    </submittedName>
</protein>
<keyword evidence="2" id="KW-0238">DNA-binding</keyword>
<evidence type="ECO:0000259" key="4">
    <source>
        <dbReference type="PROSITE" id="PS50042"/>
    </source>
</evidence>
<dbReference type="PANTHER" id="PTHR24567">
    <property type="entry name" value="CRP FAMILY TRANSCRIPTIONAL REGULATORY PROTEIN"/>
    <property type="match status" value="1"/>
</dbReference>
<evidence type="ECO:0000313" key="6">
    <source>
        <dbReference type="EMBL" id="NVD27114.1"/>
    </source>
</evidence>
<dbReference type="InterPro" id="IPR036388">
    <property type="entry name" value="WH-like_DNA-bd_sf"/>
</dbReference>
<evidence type="ECO:0000256" key="3">
    <source>
        <dbReference type="ARBA" id="ARBA00023163"/>
    </source>
</evidence>
<dbReference type="SMART" id="SM00419">
    <property type="entry name" value="HTH_CRP"/>
    <property type="match status" value="1"/>
</dbReference>
<dbReference type="Gene3D" id="2.60.120.10">
    <property type="entry name" value="Jelly Rolls"/>
    <property type="match status" value="1"/>
</dbReference>
<dbReference type="SMART" id="SM00100">
    <property type="entry name" value="cNMP"/>
    <property type="match status" value="1"/>
</dbReference>
<dbReference type="InterPro" id="IPR000595">
    <property type="entry name" value="cNMP-bd_dom"/>
</dbReference>
<dbReference type="PANTHER" id="PTHR24567:SF74">
    <property type="entry name" value="HTH-TYPE TRANSCRIPTIONAL REGULATOR ARCR"/>
    <property type="match status" value="1"/>
</dbReference>
<accession>A0ABX2N082</accession>
<feature type="domain" description="HTH crp-type" evidence="5">
    <location>
        <begin position="146"/>
        <end position="213"/>
    </location>
</feature>
<dbReference type="RefSeq" id="WP_176278595.1">
    <property type="nucleotide sequence ID" value="NZ_JABWMH010000001.1"/>
</dbReference>
<evidence type="ECO:0000256" key="2">
    <source>
        <dbReference type="ARBA" id="ARBA00023125"/>
    </source>
</evidence>
<dbReference type="InterPro" id="IPR014710">
    <property type="entry name" value="RmlC-like_jellyroll"/>
</dbReference>
<dbReference type="InterPro" id="IPR018490">
    <property type="entry name" value="cNMP-bd_dom_sf"/>
</dbReference>